<feature type="compositionally biased region" description="Basic and acidic residues" evidence="1">
    <location>
        <begin position="86"/>
        <end position="106"/>
    </location>
</feature>
<dbReference type="EMBL" id="CAKLCB010000236">
    <property type="protein sequence ID" value="CAH0517416.1"/>
    <property type="molecule type" value="Genomic_DNA"/>
</dbReference>
<evidence type="ECO:0000256" key="1">
    <source>
        <dbReference type="SAM" id="MobiDB-lite"/>
    </source>
</evidence>
<keyword evidence="4" id="KW-1185">Reference proteome</keyword>
<reference evidence="2 4" key="1">
    <citation type="submission" date="2021-11" db="EMBL/GenBank/DDBJ databases">
        <authorList>
            <person name="Islam A."/>
            <person name="Islam S."/>
            <person name="Flora M.S."/>
            <person name="Rahman M."/>
            <person name="Ziaur R.M."/>
            <person name="Epstein J.H."/>
            <person name="Hassan M."/>
            <person name="Klassen M."/>
            <person name="Woodard K."/>
            <person name="Webb A."/>
            <person name="Webby R.J."/>
            <person name="El Zowalaty M.E."/>
        </authorList>
    </citation>
    <scope>NUCLEOTIDE SEQUENCE</scope>
    <source>
        <strain evidence="3">Pbs1</strain>
        <strain evidence="2">Pbs3</strain>
    </source>
</reference>
<sequence length="164" mass="18798">MDHRRLHRRTRQQVGLHGPGPQHLDIVQQIASVIALSLQQNQCENVHNGRSRRIGGSKQGCLASTLRVAQQNVSDMTIYLQQQRQDSQRDTIRTRQDQENGTKQKDGIPCDKSTICGICLERNVVHGDKTKEDEFINVFVQWIEDQWTKSVAECLEVRQQLEGK</sequence>
<dbReference type="Proteomes" id="UP001158986">
    <property type="component" value="Unassembled WGS sequence"/>
</dbReference>
<protein>
    <submittedName>
        <fullName evidence="2">Uncharacterized protein</fullName>
    </submittedName>
</protein>
<evidence type="ECO:0000313" key="4">
    <source>
        <dbReference type="Proteomes" id="UP001158986"/>
    </source>
</evidence>
<gene>
    <name evidence="3" type="ORF">PBS001_LOCUS4030</name>
    <name evidence="2" type="ORF">PBS003_LOCUS5813</name>
</gene>
<evidence type="ECO:0000313" key="5">
    <source>
        <dbReference type="Proteomes" id="UP001160483"/>
    </source>
</evidence>
<evidence type="ECO:0000313" key="2">
    <source>
        <dbReference type="EMBL" id="CAH0479153.1"/>
    </source>
</evidence>
<feature type="compositionally biased region" description="Basic residues" evidence="1">
    <location>
        <begin position="1"/>
        <end position="11"/>
    </location>
</feature>
<dbReference type="AlphaFoldDB" id="A0AAU9L0M8"/>
<organism evidence="2 5">
    <name type="scientific">Peronospora belbahrii</name>
    <dbReference type="NCBI Taxonomy" id="622444"/>
    <lineage>
        <taxon>Eukaryota</taxon>
        <taxon>Sar</taxon>
        <taxon>Stramenopiles</taxon>
        <taxon>Oomycota</taxon>
        <taxon>Peronosporomycetes</taxon>
        <taxon>Peronosporales</taxon>
        <taxon>Peronosporaceae</taxon>
        <taxon>Peronospora</taxon>
    </lineage>
</organism>
<accession>A0AAU9L0M8</accession>
<dbReference type="EMBL" id="CAKKTJ010000295">
    <property type="protein sequence ID" value="CAH0479153.1"/>
    <property type="molecule type" value="Genomic_DNA"/>
</dbReference>
<feature type="region of interest" description="Disordered" evidence="1">
    <location>
        <begin position="1"/>
        <end position="22"/>
    </location>
</feature>
<evidence type="ECO:0000313" key="3">
    <source>
        <dbReference type="EMBL" id="CAH0517416.1"/>
    </source>
</evidence>
<name>A0AAU9L0M8_9STRA</name>
<dbReference type="Proteomes" id="UP001160483">
    <property type="component" value="Unassembled WGS sequence"/>
</dbReference>
<feature type="region of interest" description="Disordered" evidence="1">
    <location>
        <begin position="82"/>
        <end position="106"/>
    </location>
</feature>
<proteinExistence type="predicted"/>
<comment type="caution">
    <text evidence="2">The sequence shown here is derived from an EMBL/GenBank/DDBJ whole genome shotgun (WGS) entry which is preliminary data.</text>
</comment>